<dbReference type="InterPro" id="IPR036719">
    <property type="entry name" value="Neuro-gated_channel_TM_sf"/>
</dbReference>
<feature type="domain" description="Neurotransmitter-gated ion-channel transmembrane" evidence="14">
    <location>
        <begin position="246"/>
        <end position="341"/>
    </location>
</feature>
<evidence type="ECO:0000256" key="8">
    <source>
        <dbReference type="ARBA" id="ARBA00023065"/>
    </source>
</evidence>
<keyword evidence="4" id="KW-1003">Cell membrane</keyword>
<dbReference type="GO" id="GO:0004888">
    <property type="term" value="F:transmembrane signaling receptor activity"/>
    <property type="evidence" value="ECO:0007669"/>
    <property type="project" value="InterPro"/>
</dbReference>
<feature type="domain" description="Neurotransmitter-gated ion-channel ligand-binding" evidence="13">
    <location>
        <begin position="37"/>
        <end position="217"/>
    </location>
</feature>
<comment type="caution">
    <text evidence="11">Lacks conserved residue(s) required for the propagation of feature annotation.</text>
</comment>
<proteinExistence type="inferred from homology"/>
<dbReference type="SUPFAM" id="SSF63712">
    <property type="entry name" value="Nicotinic receptor ligand binding domain-like"/>
    <property type="match status" value="1"/>
</dbReference>
<name>A0AAF3EBF6_9BILA</name>
<evidence type="ECO:0000256" key="2">
    <source>
        <dbReference type="ARBA" id="ARBA00004236"/>
    </source>
</evidence>
<dbReference type="Gene3D" id="1.20.58.390">
    <property type="entry name" value="Neurotransmitter-gated ion-channel transmembrane domain"/>
    <property type="match status" value="1"/>
</dbReference>
<dbReference type="InterPro" id="IPR036734">
    <property type="entry name" value="Neur_chan_lig-bd_sf"/>
</dbReference>
<accession>A0AAF3EBF6</accession>
<keyword evidence="6 11" id="KW-0732">Signal</keyword>
<dbReference type="AlphaFoldDB" id="A0AAF3EBF6"/>
<dbReference type="Gene3D" id="2.70.170.10">
    <property type="entry name" value="Neurotransmitter-gated ion-channel ligand-binding domain"/>
    <property type="match status" value="1"/>
</dbReference>
<dbReference type="PROSITE" id="PS00236">
    <property type="entry name" value="NEUROTR_ION_CHANNEL"/>
    <property type="match status" value="1"/>
</dbReference>
<evidence type="ECO:0000256" key="3">
    <source>
        <dbReference type="ARBA" id="ARBA00022448"/>
    </source>
</evidence>
<evidence type="ECO:0000256" key="4">
    <source>
        <dbReference type="ARBA" id="ARBA00022475"/>
    </source>
</evidence>
<dbReference type="FunFam" id="2.70.170.10:FF:000051">
    <property type="entry name" value="Ligand-Gated ion Channel"/>
    <property type="match status" value="1"/>
</dbReference>
<keyword evidence="15" id="KW-1185">Reference proteome</keyword>
<evidence type="ECO:0000256" key="11">
    <source>
        <dbReference type="RuleBase" id="RU000687"/>
    </source>
</evidence>
<reference evidence="16" key="1">
    <citation type="submission" date="2024-02" db="UniProtKB">
        <authorList>
            <consortium name="WormBaseParasite"/>
        </authorList>
    </citation>
    <scope>IDENTIFICATION</scope>
</reference>
<dbReference type="GO" id="GO:0005230">
    <property type="term" value="F:extracellular ligand-gated monoatomic ion channel activity"/>
    <property type="evidence" value="ECO:0007669"/>
    <property type="project" value="InterPro"/>
</dbReference>
<feature type="compositionally biased region" description="Polar residues" evidence="12">
    <location>
        <begin position="360"/>
        <end position="373"/>
    </location>
</feature>
<evidence type="ECO:0000259" key="13">
    <source>
        <dbReference type="Pfam" id="PF02931"/>
    </source>
</evidence>
<feature type="chain" id="PRO_5041769914" evidence="11">
    <location>
        <begin position="26"/>
        <end position="435"/>
    </location>
</feature>
<feature type="transmembrane region" description="Helical" evidence="11">
    <location>
        <begin position="303"/>
        <end position="322"/>
    </location>
</feature>
<feature type="signal peptide" evidence="11">
    <location>
        <begin position="1"/>
        <end position="25"/>
    </location>
</feature>
<evidence type="ECO:0000256" key="1">
    <source>
        <dbReference type="ARBA" id="ARBA00004141"/>
    </source>
</evidence>
<dbReference type="WBParaSite" id="MBELARI_LOCUS11270">
    <property type="protein sequence ID" value="MBELARI_LOCUS11270"/>
    <property type="gene ID" value="MBELARI_LOCUS11270"/>
</dbReference>
<dbReference type="PRINTS" id="PR00252">
    <property type="entry name" value="NRIONCHANNEL"/>
</dbReference>
<keyword evidence="9 11" id="KW-0472">Membrane</keyword>
<dbReference type="SUPFAM" id="SSF90112">
    <property type="entry name" value="Neurotransmitter-gated ion-channel transmembrane pore"/>
    <property type="match status" value="1"/>
</dbReference>
<feature type="region of interest" description="Disordered" evidence="12">
    <location>
        <begin position="342"/>
        <end position="374"/>
    </location>
</feature>
<dbReference type="InterPro" id="IPR006028">
    <property type="entry name" value="GABAA/Glycine_rcpt"/>
</dbReference>
<keyword evidence="3 11" id="KW-0813">Transport</keyword>
<evidence type="ECO:0000256" key="7">
    <source>
        <dbReference type="ARBA" id="ARBA00022989"/>
    </source>
</evidence>
<evidence type="ECO:0000256" key="12">
    <source>
        <dbReference type="SAM" id="MobiDB-lite"/>
    </source>
</evidence>
<feature type="transmembrane region" description="Helical" evidence="11">
    <location>
        <begin position="402"/>
        <end position="421"/>
    </location>
</feature>
<sequence>MRKFESDRLRALFLFVCSLTTLTLADLHPIYKMIETKSIPTPYPGKPLDVHVGFYVESLGNFQSTEMTFDMDLYMYMSWEDPVMAHNGTDYVLINDKEVLTRMWLPDLYFANARTAYFHEVTVHNFNMFINPKGVIAYGTRVTLNVACTLDLKDYPLDSQQCFIKIISYAHVKDEMNATWFNDGPIRFNPEIGLPEYHITGLEHTTCNGVFHYTITHNSSRIGDFSCLMGIIKLDRAIGYHLVQSYIPTGLIVAISWVSFWIDRRAVPARVSLSFTTLLTLSTQGNGIRYGLPPVSYAKAIDYFYGVCMLFIFGVLLEFALVNSYMRRANKYNYMAEKMQQTSGGGGGSTRSRHNDACGNGSTDFDSDSSPQKPLNHMNRNAAHLIYKSMKYSRKALAVDQISRFAFPAIFAFFNVIYWMYYLKERPVKAEDIKV</sequence>
<evidence type="ECO:0000313" key="16">
    <source>
        <dbReference type="WBParaSite" id="MBELARI_LOCUS11270"/>
    </source>
</evidence>
<evidence type="ECO:0000256" key="6">
    <source>
        <dbReference type="ARBA" id="ARBA00022729"/>
    </source>
</evidence>
<dbReference type="InterPro" id="IPR006201">
    <property type="entry name" value="Neur_channel"/>
</dbReference>
<evidence type="ECO:0000256" key="5">
    <source>
        <dbReference type="ARBA" id="ARBA00022692"/>
    </source>
</evidence>
<dbReference type="PANTHER" id="PTHR18945">
    <property type="entry name" value="NEUROTRANSMITTER GATED ION CHANNEL"/>
    <property type="match status" value="1"/>
</dbReference>
<dbReference type="CDD" id="cd19049">
    <property type="entry name" value="LGIC_TM_anion"/>
    <property type="match status" value="1"/>
</dbReference>
<comment type="similarity">
    <text evidence="11">Belongs to the ligand-gated ion channel (TC 1.A.9) family.</text>
</comment>
<evidence type="ECO:0000259" key="14">
    <source>
        <dbReference type="Pfam" id="PF02932"/>
    </source>
</evidence>
<keyword evidence="8 11" id="KW-0406">Ion transport</keyword>
<keyword evidence="5 11" id="KW-0812">Transmembrane</keyword>
<dbReference type="CDD" id="cd18987">
    <property type="entry name" value="LGIC_ECD_anion"/>
    <property type="match status" value="1"/>
</dbReference>
<dbReference type="Pfam" id="PF02931">
    <property type="entry name" value="Neur_chan_LBD"/>
    <property type="match status" value="1"/>
</dbReference>
<dbReference type="GO" id="GO:0005886">
    <property type="term" value="C:plasma membrane"/>
    <property type="evidence" value="ECO:0007669"/>
    <property type="project" value="UniProtKB-SubCell"/>
</dbReference>
<keyword evidence="7 11" id="KW-1133">Transmembrane helix</keyword>
<evidence type="ECO:0000256" key="9">
    <source>
        <dbReference type="ARBA" id="ARBA00023136"/>
    </source>
</evidence>
<dbReference type="InterPro" id="IPR006202">
    <property type="entry name" value="Neur_chan_lig-bd"/>
</dbReference>
<comment type="subcellular location">
    <subcellularLocation>
        <location evidence="2">Cell membrane</location>
    </subcellularLocation>
    <subcellularLocation>
        <location evidence="1">Membrane</location>
        <topology evidence="1">Multi-pass membrane protein</topology>
    </subcellularLocation>
</comment>
<dbReference type="Pfam" id="PF02932">
    <property type="entry name" value="Neur_chan_memb"/>
    <property type="match status" value="1"/>
</dbReference>
<dbReference type="InterPro" id="IPR018000">
    <property type="entry name" value="Neurotransmitter_ion_chnl_CS"/>
</dbReference>
<protein>
    <submittedName>
        <fullName evidence="16">Uncharacterized protein</fullName>
    </submittedName>
</protein>
<evidence type="ECO:0000256" key="10">
    <source>
        <dbReference type="ARBA" id="ARBA00023303"/>
    </source>
</evidence>
<dbReference type="Proteomes" id="UP000887575">
    <property type="component" value="Unassembled WGS sequence"/>
</dbReference>
<evidence type="ECO:0000313" key="15">
    <source>
        <dbReference type="Proteomes" id="UP000887575"/>
    </source>
</evidence>
<dbReference type="InterPro" id="IPR006029">
    <property type="entry name" value="Neurotrans-gated_channel_TM"/>
</dbReference>
<dbReference type="InterPro" id="IPR038050">
    <property type="entry name" value="Neuro_actylchol_rec"/>
</dbReference>
<keyword evidence="10 11" id="KW-0407">Ion channel</keyword>
<dbReference type="PRINTS" id="PR00253">
    <property type="entry name" value="GABAARECEPTR"/>
</dbReference>
<organism evidence="15 16">
    <name type="scientific">Mesorhabditis belari</name>
    <dbReference type="NCBI Taxonomy" id="2138241"/>
    <lineage>
        <taxon>Eukaryota</taxon>
        <taxon>Metazoa</taxon>
        <taxon>Ecdysozoa</taxon>
        <taxon>Nematoda</taxon>
        <taxon>Chromadorea</taxon>
        <taxon>Rhabditida</taxon>
        <taxon>Rhabditina</taxon>
        <taxon>Rhabditomorpha</taxon>
        <taxon>Rhabditoidea</taxon>
        <taxon>Rhabditidae</taxon>
        <taxon>Mesorhabditinae</taxon>
        <taxon>Mesorhabditis</taxon>
    </lineage>
</organism>